<organism evidence="3 4">
    <name type="scientific">Hyphomicrobium denitrificans (strain ATCC 51888 / DSM 1869 / NCIMB 11706 / TK 0415)</name>
    <dbReference type="NCBI Taxonomy" id="582899"/>
    <lineage>
        <taxon>Bacteria</taxon>
        <taxon>Pseudomonadati</taxon>
        <taxon>Pseudomonadota</taxon>
        <taxon>Alphaproteobacteria</taxon>
        <taxon>Hyphomicrobiales</taxon>
        <taxon>Hyphomicrobiaceae</taxon>
        <taxon>Hyphomicrobium</taxon>
    </lineage>
</organism>
<dbReference type="HOGENOM" id="CLU_2273524_0_0_5"/>
<keyword evidence="4" id="KW-1185">Reference proteome</keyword>
<dbReference type="Proteomes" id="UP000002033">
    <property type="component" value="Chromosome"/>
</dbReference>
<dbReference type="AlphaFoldDB" id="D8JSA7"/>
<evidence type="ECO:0000256" key="1">
    <source>
        <dbReference type="SAM" id="MobiDB-lite"/>
    </source>
</evidence>
<dbReference type="OrthoDB" id="9854201at2"/>
<feature type="compositionally biased region" description="Basic and acidic residues" evidence="1">
    <location>
        <begin position="62"/>
        <end position="74"/>
    </location>
</feature>
<keyword evidence="2" id="KW-0732">Signal</keyword>
<feature type="chain" id="PRO_5003116103" evidence="2">
    <location>
        <begin position="27"/>
        <end position="102"/>
    </location>
</feature>
<dbReference type="EMBL" id="CP002083">
    <property type="protein sequence ID" value="ADJ22366.1"/>
    <property type="molecule type" value="Genomic_DNA"/>
</dbReference>
<reference evidence="4" key="1">
    <citation type="journal article" date="2011" name="J. Bacteriol.">
        <title>Genome sequences of eight morphologically diverse alphaproteobacteria.</title>
        <authorList>
            <consortium name="US DOE Joint Genome Institute"/>
            <person name="Brown P.J."/>
            <person name="Kysela D.T."/>
            <person name="Buechlein A."/>
            <person name="Hemmerich C."/>
            <person name="Brun Y.V."/>
        </authorList>
    </citation>
    <scope>NUCLEOTIDE SEQUENCE [LARGE SCALE GENOMIC DNA]</scope>
    <source>
        <strain evidence="4">ATCC 51888 / DSM 1869 / NCIB 11706 / TK 0415</strain>
    </source>
</reference>
<sequence precursor="true">MLRKYGIVALTGAASALLIGATVASAADAPSSTSQPSTSSSSTTPSAAGGDVNTEPGSQGKTSDRTPGKREPERTPNASSTGNTGTDAGQTHEGTSDRSPQK</sequence>
<dbReference type="RefSeq" id="WP_013214583.1">
    <property type="nucleotide sequence ID" value="NC_014313.1"/>
</dbReference>
<gene>
    <name evidence="3" type="ordered locus">Hden_0545</name>
</gene>
<feature type="region of interest" description="Disordered" evidence="1">
    <location>
        <begin position="25"/>
        <end position="102"/>
    </location>
</feature>
<feature type="compositionally biased region" description="Low complexity" evidence="1">
    <location>
        <begin position="25"/>
        <end position="48"/>
    </location>
</feature>
<dbReference type="KEGG" id="hdn:Hden_0545"/>
<evidence type="ECO:0000313" key="4">
    <source>
        <dbReference type="Proteomes" id="UP000002033"/>
    </source>
</evidence>
<proteinExistence type="predicted"/>
<protein>
    <submittedName>
        <fullName evidence="3">Uncharacterized protein</fullName>
    </submittedName>
</protein>
<feature type="signal peptide" evidence="2">
    <location>
        <begin position="1"/>
        <end position="26"/>
    </location>
</feature>
<evidence type="ECO:0000313" key="3">
    <source>
        <dbReference type="EMBL" id="ADJ22366.1"/>
    </source>
</evidence>
<dbReference type="STRING" id="582899.Hden_0545"/>
<feature type="compositionally biased region" description="Polar residues" evidence="1">
    <location>
        <begin position="76"/>
        <end position="93"/>
    </location>
</feature>
<name>D8JSA7_HYPDA</name>
<evidence type="ECO:0000256" key="2">
    <source>
        <dbReference type="SAM" id="SignalP"/>
    </source>
</evidence>
<accession>D8JSA7</accession>